<evidence type="ECO:0000313" key="3">
    <source>
        <dbReference type="EMBL" id="WUG99109.1"/>
    </source>
</evidence>
<protein>
    <recommendedName>
        <fullName evidence="5">Secreted protein</fullName>
    </recommendedName>
</protein>
<organism evidence="3 4">
    <name type="scientific">Streptomyces violaceus</name>
    <name type="common">Streptomyces venezuelae</name>
    <dbReference type="NCBI Taxonomy" id="1936"/>
    <lineage>
        <taxon>Bacteria</taxon>
        <taxon>Bacillati</taxon>
        <taxon>Actinomycetota</taxon>
        <taxon>Actinomycetes</taxon>
        <taxon>Kitasatosporales</taxon>
        <taxon>Streptomycetaceae</taxon>
        <taxon>Streptomyces</taxon>
    </lineage>
</organism>
<sequence length="72" mass="7675">MPARMARFVPLLFALSLAASALPSATARADRAPRRRPRPRVRSHRADVPPIAPSPAPGDRVSGRSDAVRVPG</sequence>
<keyword evidence="2" id="KW-0732">Signal</keyword>
<evidence type="ECO:0000256" key="2">
    <source>
        <dbReference type="SAM" id="SignalP"/>
    </source>
</evidence>
<dbReference type="EMBL" id="CP107906">
    <property type="protein sequence ID" value="WUG99109.1"/>
    <property type="molecule type" value="Genomic_DNA"/>
</dbReference>
<evidence type="ECO:0000313" key="4">
    <source>
        <dbReference type="Proteomes" id="UP001341259"/>
    </source>
</evidence>
<name>A0ABZ1P665_STRVL</name>
<dbReference type="RefSeq" id="WP_328347581.1">
    <property type="nucleotide sequence ID" value="NZ_CP107906.1"/>
</dbReference>
<keyword evidence="4" id="KW-1185">Reference proteome</keyword>
<evidence type="ECO:0000256" key="1">
    <source>
        <dbReference type="SAM" id="MobiDB-lite"/>
    </source>
</evidence>
<gene>
    <name evidence="3" type="ORF">OHB29_42620</name>
</gene>
<accession>A0ABZ1P665</accession>
<feature type="compositionally biased region" description="Basic and acidic residues" evidence="1">
    <location>
        <begin position="61"/>
        <end position="72"/>
    </location>
</feature>
<feature type="compositionally biased region" description="Basic residues" evidence="1">
    <location>
        <begin position="33"/>
        <end position="43"/>
    </location>
</feature>
<reference evidence="3 4" key="1">
    <citation type="submission" date="2022-10" db="EMBL/GenBank/DDBJ databases">
        <title>The complete genomes of actinobacterial strains from the NBC collection.</title>
        <authorList>
            <person name="Joergensen T.S."/>
            <person name="Alvarez Arevalo M."/>
            <person name="Sterndorff E.B."/>
            <person name="Faurdal D."/>
            <person name="Vuksanovic O."/>
            <person name="Mourched A.-S."/>
            <person name="Charusanti P."/>
            <person name="Shaw S."/>
            <person name="Blin K."/>
            <person name="Weber T."/>
        </authorList>
    </citation>
    <scope>NUCLEOTIDE SEQUENCE [LARGE SCALE GENOMIC DNA]</scope>
    <source>
        <strain evidence="3 4">NBC_00456</strain>
    </source>
</reference>
<evidence type="ECO:0008006" key="5">
    <source>
        <dbReference type="Google" id="ProtNLM"/>
    </source>
</evidence>
<proteinExistence type="predicted"/>
<feature type="region of interest" description="Disordered" evidence="1">
    <location>
        <begin position="22"/>
        <end position="72"/>
    </location>
</feature>
<feature type="chain" id="PRO_5046056338" description="Secreted protein" evidence="2">
    <location>
        <begin position="22"/>
        <end position="72"/>
    </location>
</feature>
<dbReference type="Proteomes" id="UP001341259">
    <property type="component" value="Chromosome"/>
</dbReference>
<feature type="signal peptide" evidence="2">
    <location>
        <begin position="1"/>
        <end position="21"/>
    </location>
</feature>